<accession>A0ABV7VVV0</accession>
<name>A0ABV7VVV0_9GAMM</name>
<sequence length="388" mass="42144">MTNMRRMLPLSLFWLLACLAGSVTADNAIRVAPGYQLQRLAEVPGARQMVLSPAGHLYVGSRQYGKVHVVRNFSRGGRQAEVILEGVSMPSGLAMDANGDLLVAAVNEIWLLAAADQRLASSTQAAQLSRHWQLLTDALPQHSHHGWKAIEVSPDQQTLVVPVGAPCNICLVFPHADEPTGTILALDLSALKAGKLQYHILAMGVRNSVGMAFHPESGELWFSDNGRDWLGDDLPACEINRVPMGWKSRPHFGFPFVHADAQGGQLPEPHAEIRRQHPGELPFIDPQIVLQAHSAPLGIHFYQGPYKALAGHLLVAEHGSWNRSTPVGYRVTAYAAATSEPGVLVDFLDGEQKLGRPVDIIEQGDGSLLISDDANGLIWHLSRASRSD</sequence>
<evidence type="ECO:0000256" key="1">
    <source>
        <dbReference type="SAM" id="SignalP"/>
    </source>
</evidence>
<dbReference type="Proteomes" id="UP001595722">
    <property type="component" value="Unassembled WGS sequence"/>
</dbReference>
<feature type="signal peptide" evidence="1">
    <location>
        <begin position="1"/>
        <end position="25"/>
    </location>
</feature>
<evidence type="ECO:0000313" key="4">
    <source>
        <dbReference type="Proteomes" id="UP001595722"/>
    </source>
</evidence>
<gene>
    <name evidence="3" type="ORF">ACFOMG_08755</name>
</gene>
<dbReference type="PANTHER" id="PTHR19328">
    <property type="entry name" value="HEDGEHOG-INTERACTING PROTEIN"/>
    <property type="match status" value="1"/>
</dbReference>
<dbReference type="InterPro" id="IPR054539">
    <property type="entry name" value="Beta-prop_PDH"/>
</dbReference>
<dbReference type="InterPro" id="IPR011042">
    <property type="entry name" value="6-blade_b-propeller_TolB-like"/>
</dbReference>
<dbReference type="InterPro" id="IPR011041">
    <property type="entry name" value="Quinoprot_gluc/sorb_DH_b-prop"/>
</dbReference>
<dbReference type="SUPFAM" id="SSF50952">
    <property type="entry name" value="Soluble quinoprotein glucose dehydrogenase"/>
    <property type="match status" value="1"/>
</dbReference>
<dbReference type="Pfam" id="PF22807">
    <property type="entry name" value="TrAA12"/>
    <property type="match status" value="1"/>
</dbReference>
<dbReference type="PROSITE" id="PS51257">
    <property type="entry name" value="PROKAR_LIPOPROTEIN"/>
    <property type="match status" value="1"/>
</dbReference>
<organism evidence="3 4">
    <name type="scientific">Bacterioplanoides pacificum</name>
    <dbReference type="NCBI Taxonomy" id="1171596"/>
    <lineage>
        <taxon>Bacteria</taxon>
        <taxon>Pseudomonadati</taxon>
        <taxon>Pseudomonadota</taxon>
        <taxon>Gammaproteobacteria</taxon>
        <taxon>Oceanospirillales</taxon>
        <taxon>Oceanospirillaceae</taxon>
        <taxon>Bacterioplanoides</taxon>
    </lineage>
</organism>
<dbReference type="EMBL" id="JBHRYB010000005">
    <property type="protein sequence ID" value="MFC3680188.1"/>
    <property type="molecule type" value="Genomic_DNA"/>
</dbReference>
<reference evidence="4" key="1">
    <citation type="journal article" date="2019" name="Int. J. Syst. Evol. Microbiol.">
        <title>The Global Catalogue of Microorganisms (GCM) 10K type strain sequencing project: providing services to taxonomists for standard genome sequencing and annotation.</title>
        <authorList>
            <consortium name="The Broad Institute Genomics Platform"/>
            <consortium name="The Broad Institute Genome Sequencing Center for Infectious Disease"/>
            <person name="Wu L."/>
            <person name="Ma J."/>
        </authorList>
    </citation>
    <scope>NUCLEOTIDE SEQUENCE [LARGE SCALE GENOMIC DNA]</scope>
    <source>
        <strain evidence="4">KCTC 42424</strain>
    </source>
</reference>
<protein>
    <submittedName>
        <fullName evidence="3">PQQ-dependent sugar dehydrogenase</fullName>
    </submittedName>
</protein>
<comment type="caution">
    <text evidence="3">The sequence shown here is derived from an EMBL/GenBank/DDBJ whole genome shotgun (WGS) entry which is preliminary data.</text>
</comment>
<proteinExistence type="predicted"/>
<keyword evidence="4" id="KW-1185">Reference proteome</keyword>
<evidence type="ECO:0000259" key="2">
    <source>
        <dbReference type="Pfam" id="PF22807"/>
    </source>
</evidence>
<dbReference type="RefSeq" id="WP_376866060.1">
    <property type="nucleotide sequence ID" value="NZ_JBHRYB010000005.1"/>
</dbReference>
<keyword evidence="1" id="KW-0732">Signal</keyword>
<feature type="chain" id="PRO_5047499729" evidence="1">
    <location>
        <begin position="26"/>
        <end position="388"/>
    </location>
</feature>
<evidence type="ECO:0000313" key="3">
    <source>
        <dbReference type="EMBL" id="MFC3680188.1"/>
    </source>
</evidence>
<dbReference type="Gene3D" id="2.120.10.30">
    <property type="entry name" value="TolB, C-terminal domain"/>
    <property type="match status" value="1"/>
</dbReference>
<dbReference type="PANTHER" id="PTHR19328:SF40">
    <property type="entry name" value="BLL0591 PROTEIN"/>
    <property type="match status" value="1"/>
</dbReference>
<feature type="domain" description="Pyrroloquinoline quinone-dependent pyranose dehydrogenase beta-propeller" evidence="2">
    <location>
        <begin position="30"/>
        <end position="336"/>
    </location>
</feature>